<proteinExistence type="predicted"/>
<evidence type="ECO:0000313" key="3">
    <source>
        <dbReference type="Proteomes" id="UP000075881"/>
    </source>
</evidence>
<evidence type="ECO:0000256" key="1">
    <source>
        <dbReference type="SAM" id="MobiDB-lite"/>
    </source>
</evidence>
<evidence type="ECO:0000313" key="2">
    <source>
        <dbReference type="EnsemblMetazoa" id="ACHR008337-PA"/>
    </source>
</evidence>
<keyword evidence="3" id="KW-1185">Reference proteome</keyword>
<name>A0A182KC50_9DIPT</name>
<dbReference type="Proteomes" id="UP000075881">
    <property type="component" value="Unassembled WGS sequence"/>
</dbReference>
<feature type="region of interest" description="Disordered" evidence="1">
    <location>
        <begin position="65"/>
        <end position="127"/>
    </location>
</feature>
<accession>A0A182KC50</accession>
<feature type="compositionally biased region" description="Polar residues" evidence="1">
    <location>
        <begin position="1"/>
        <end position="16"/>
    </location>
</feature>
<protein>
    <submittedName>
        <fullName evidence="2">Uncharacterized protein</fullName>
    </submittedName>
</protein>
<feature type="compositionally biased region" description="Basic residues" evidence="1">
    <location>
        <begin position="80"/>
        <end position="96"/>
    </location>
</feature>
<dbReference type="VEuPathDB" id="VectorBase:ACHR008337"/>
<dbReference type="EnsemblMetazoa" id="ACHR008337-RA">
    <property type="protein sequence ID" value="ACHR008337-PA"/>
    <property type="gene ID" value="ACHR008337"/>
</dbReference>
<reference evidence="3" key="1">
    <citation type="submission" date="2013-03" db="EMBL/GenBank/DDBJ databases">
        <title>The Genome Sequence of Anopheles christyi ACHKN1017.</title>
        <authorList>
            <consortium name="The Broad Institute Genomics Platform"/>
            <person name="Neafsey D.E."/>
            <person name="Besansky N."/>
            <person name="Walker B."/>
            <person name="Young S.K."/>
            <person name="Zeng Q."/>
            <person name="Gargeya S."/>
            <person name="Fitzgerald M."/>
            <person name="Haas B."/>
            <person name="Abouelleil A."/>
            <person name="Allen A.W."/>
            <person name="Alvarado L."/>
            <person name="Arachchi H.M."/>
            <person name="Berlin A.M."/>
            <person name="Chapman S.B."/>
            <person name="Gainer-Dewar J."/>
            <person name="Goldberg J."/>
            <person name="Griggs A."/>
            <person name="Gujja S."/>
            <person name="Hansen M."/>
            <person name="Howarth C."/>
            <person name="Imamovic A."/>
            <person name="Ireland A."/>
            <person name="Larimer J."/>
            <person name="McCowan C."/>
            <person name="Murphy C."/>
            <person name="Pearson M."/>
            <person name="Poon T.W."/>
            <person name="Priest M."/>
            <person name="Roberts A."/>
            <person name="Saif S."/>
            <person name="Shea T."/>
            <person name="Sisk P."/>
            <person name="Sykes S."/>
            <person name="Wortman J."/>
            <person name="Nusbaum C."/>
            <person name="Birren B."/>
        </authorList>
    </citation>
    <scope>NUCLEOTIDE SEQUENCE [LARGE SCALE GENOMIC DNA]</scope>
    <source>
        <strain evidence="3">ACHKN1017</strain>
    </source>
</reference>
<reference evidence="2" key="2">
    <citation type="submission" date="2020-05" db="UniProtKB">
        <authorList>
            <consortium name="EnsemblMetazoa"/>
        </authorList>
    </citation>
    <scope>IDENTIFICATION</scope>
    <source>
        <strain evidence="2">ACHKN1017</strain>
    </source>
</reference>
<feature type="region of interest" description="Disordered" evidence="1">
    <location>
        <begin position="1"/>
        <end position="21"/>
    </location>
</feature>
<organism evidence="2 3">
    <name type="scientific">Anopheles christyi</name>
    <dbReference type="NCBI Taxonomy" id="43041"/>
    <lineage>
        <taxon>Eukaryota</taxon>
        <taxon>Metazoa</taxon>
        <taxon>Ecdysozoa</taxon>
        <taxon>Arthropoda</taxon>
        <taxon>Hexapoda</taxon>
        <taxon>Insecta</taxon>
        <taxon>Pterygota</taxon>
        <taxon>Neoptera</taxon>
        <taxon>Endopterygota</taxon>
        <taxon>Diptera</taxon>
        <taxon>Nematocera</taxon>
        <taxon>Culicoidea</taxon>
        <taxon>Culicidae</taxon>
        <taxon>Anophelinae</taxon>
        <taxon>Anopheles</taxon>
    </lineage>
</organism>
<sequence length="127" mass="13858">AGRTTTIQRSSSTVPSGNDEAPVHRVALLGPGHSVPVSVQMEVLLGRVKRTTSTVTTTTSSTVATGCHLNSSTRSSIGAHRVRKWRHGQRRRRRRNPGPSRFQPEPTRQHATDRTGQTAGTVRPMPF</sequence>
<dbReference type="AlphaFoldDB" id="A0A182KC50"/>